<dbReference type="SUPFAM" id="SSF56349">
    <property type="entry name" value="DNA breaking-rejoining enzymes"/>
    <property type="match status" value="1"/>
</dbReference>
<evidence type="ECO:0000259" key="2">
    <source>
        <dbReference type="PROSITE" id="PS51898"/>
    </source>
</evidence>
<dbReference type="InterPro" id="IPR002104">
    <property type="entry name" value="Integrase_catalytic"/>
</dbReference>
<sequence>MWNGSRNPKKLPVEVTEKEFTNLLDYARQDHKFGMALAWCSGMRISEVINTTPKDFDWENNSIRINQGKGKKDRIVPIPKGFTKTNVEKLLPFKFNNRSLQKVFQRCCEQSGLKELKPSVHFHSLRHGFATHCLRKGINLRSIQQMLGHTELGTTSIYLQLVPEESLNEYMEKF</sequence>
<dbReference type="AlphaFoldDB" id="A0A0F9SC64"/>
<dbReference type="PANTHER" id="PTHR30349:SF64">
    <property type="entry name" value="PROPHAGE INTEGRASE INTD-RELATED"/>
    <property type="match status" value="1"/>
</dbReference>
<dbReference type="InterPro" id="IPR011010">
    <property type="entry name" value="DNA_brk_join_enz"/>
</dbReference>
<accession>A0A0F9SC64</accession>
<dbReference type="GO" id="GO:0015074">
    <property type="term" value="P:DNA integration"/>
    <property type="evidence" value="ECO:0007669"/>
    <property type="project" value="InterPro"/>
</dbReference>
<reference evidence="3" key="1">
    <citation type="journal article" date="2015" name="Nature">
        <title>Complex archaea that bridge the gap between prokaryotes and eukaryotes.</title>
        <authorList>
            <person name="Spang A."/>
            <person name="Saw J.H."/>
            <person name="Jorgensen S.L."/>
            <person name="Zaremba-Niedzwiedzka K."/>
            <person name="Martijn J."/>
            <person name="Lind A.E."/>
            <person name="van Eijk R."/>
            <person name="Schleper C."/>
            <person name="Guy L."/>
            <person name="Ettema T.J."/>
        </authorList>
    </citation>
    <scope>NUCLEOTIDE SEQUENCE</scope>
</reference>
<dbReference type="GO" id="GO:0003677">
    <property type="term" value="F:DNA binding"/>
    <property type="evidence" value="ECO:0007669"/>
    <property type="project" value="InterPro"/>
</dbReference>
<name>A0A0F9SC64_9ZZZZ</name>
<evidence type="ECO:0000256" key="1">
    <source>
        <dbReference type="ARBA" id="ARBA00023172"/>
    </source>
</evidence>
<comment type="caution">
    <text evidence="3">The sequence shown here is derived from an EMBL/GenBank/DDBJ whole genome shotgun (WGS) entry which is preliminary data.</text>
</comment>
<feature type="domain" description="Tyr recombinase" evidence="2">
    <location>
        <begin position="6"/>
        <end position="171"/>
    </location>
</feature>
<organism evidence="3">
    <name type="scientific">marine sediment metagenome</name>
    <dbReference type="NCBI Taxonomy" id="412755"/>
    <lineage>
        <taxon>unclassified sequences</taxon>
        <taxon>metagenomes</taxon>
        <taxon>ecological metagenomes</taxon>
    </lineage>
</organism>
<dbReference type="InterPro" id="IPR013762">
    <property type="entry name" value="Integrase-like_cat_sf"/>
</dbReference>
<keyword evidence="1" id="KW-0233">DNA recombination</keyword>
<protein>
    <recommendedName>
        <fullName evidence="2">Tyr recombinase domain-containing protein</fullName>
    </recommendedName>
</protein>
<evidence type="ECO:0000313" key="3">
    <source>
        <dbReference type="EMBL" id="KKN34596.1"/>
    </source>
</evidence>
<dbReference type="Pfam" id="PF00589">
    <property type="entry name" value="Phage_integrase"/>
    <property type="match status" value="2"/>
</dbReference>
<dbReference type="InterPro" id="IPR050090">
    <property type="entry name" value="Tyrosine_recombinase_XerCD"/>
</dbReference>
<dbReference type="PROSITE" id="PS51898">
    <property type="entry name" value="TYR_RECOMBINASE"/>
    <property type="match status" value="1"/>
</dbReference>
<dbReference type="Gene3D" id="1.10.443.10">
    <property type="entry name" value="Intergrase catalytic core"/>
    <property type="match status" value="1"/>
</dbReference>
<dbReference type="EMBL" id="LAZR01002095">
    <property type="protein sequence ID" value="KKN34596.1"/>
    <property type="molecule type" value="Genomic_DNA"/>
</dbReference>
<gene>
    <name evidence="3" type="ORF">LCGC14_0791860</name>
</gene>
<dbReference type="PANTHER" id="PTHR30349">
    <property type="entry name" value="PHAGE INTEGRASE-RELATED"/>
    <property type="match status" value="1"/>
</dbReference>
<dbReference type="GO" id="GO:0006310">
    <property type="term" value="P:DNA recombination"/>
    <property type="evidence" value="ECO:0007669"/>
    <property type="project" value="UniProtKB-KW"/>
</dbReference>
<proteinExistence type="predicted"/>